<dbReference type="InterPro" id="IPR050317">
    <property type="entry name" value="Plant_Fungal_Acyltransferase"/>
</dbReference>
<dbReference type="OMA" id="YNHDENI"/>
<dbReference type="PANTHER" id="PTHR31642">
    <property type="entry name" value="TRICHOTHECENE 3-O-ACETYLTRANSFERASE"/>
    <property type="match status" value="1"/>
</dbReference>
<reference evidence="4" key="1">
    <citation type="journal article" date="2013" name="Nat. Commun.">
        <title>Whole-genome sequencing of Oryza brachyantha reveals mechanisms underlying Oryza genome evolution.</title>
        <authorList>
            <person name="Chen J."/>
            <person name="Huang Q."/>
            <person name="Gao D."/>
            <person name="Wang J."/>
            <person name="Lang Y."/>
            <person name="Liu T."/>
            <person name="Li B."/>
            <person name="Bai Z."/>
            <person name="Luis Goicoechea J."/>
            <person name="Liang C."/>
            <person name="Chen C."/>
            <person name="Zhang W."/>
            <person name="Sun S."/>
            <person name="Liao Y."/>
            <person name="Zhang X."/>
            <person name="Yang L."/>
            <person name="Song C."/>
            <person name="Wang M."/>
            <person name="Shi J."/>
            <person name="Liu G."/>
            <person name="Liu J."/>
            <person name="Zhou H."/>
            <person name="Zhou W."/>
            <person name="Yu Q."/>
            <person name="An N."/>
            <person name="Chen Y."/>
            <person name="Cai Q."/>
            <person name="Wang B."/>
            <person name="Liu B."/>
            <person name="Min J."/>
            <person name="Huang Y."/>
            <person name="Wu H."/>
            <person name="Li Z."/>
            <person name="Zhang Y."/>
            <person name="Yin Y."/>
            <person name="Song W."/>
            <person name="Jiang J."/>
            <person name="Jackson S.A."/>
            <person name="Wing R.A."/>
            <person name="Wang J."/>
            <person name="Chen M."/>
        </authorList>
    </citation>
    <scope>NUCLEOTIDE SEQUENCE [LARGE SCALE GENOMIC DNA]</scope>
    <source>
        <strain evidence="4">cv. IRGC 101232</strain>
    </source>
</reference>
<evidence type="ECO:0000313" key="5">
    <source>
        <dbReference type="Proteomes" id="UP000006038"/>
    </source>
</evidence>
<keyword evidence="3" id="KW-0012">Acyltransferase</keyword>
<dbReference type="PANTHER" id="PTHR31642:SF160">
    <property type="entry name" value="HXXXD-TYPE ACYL-TRANSFERASE FAMILY PROTEIN"/>
    <property type="match status" value="1"/>
</dbReference>
<sequence>MATGNGSDMHVRVVSRRLVQASDESIHPRVLPVSNLDLVPQTIHISMLCLYPKPSAGGFHDAVAAFAAGLPSLLNHYYPLAGCIAVDACSGLPEVHCNNHGAELVVGEADVALASLGYATAGTSIGKAIQVPYADDVALSVQAGGGAPGGGGGGELVDGCGLSMRVSAWSELARSGKLSPASWPNHDRSVFRPRAPPSYSASLDEAFTPLVGERQVNVLTSEQ</sequence>
<dbReference type="GO" id="GO:0050734">
    <property type="term" value="F:hydroxycinnamoyltransferase activity"/>
    <property type="evidence" value="ECO:0007669"/>
    <property type="project" value="UniProtKB-ARBA"/>
</dbReference>
<comment type="similarity">
    <text evidence="1">Belongs to the plant acyltransferase family.</text>
</comment>
<keyword evidence="5" id="KW-1185">Reference proteome</keyword>
<protein>
    <submittedName>
        <fullName evidence="4">Uncharacterized protein</fullName>
    </submittedName>
</protein>
<dbReference type="STRING" id="4533.J3KYH8"/>
<dbReference type="Gene3D" id="3.30.559.10">
    <property type="entry name" value="Chloramphenicol acetyltransferase-like domain"/>
    <property type="match status" value="1"/>
</dbReference>
<dbReference type="Pfam" id="PF02458">
    <property type="entry name" value="Transferase"/>
    <property type="match status" value="1"/>
</dbReference>
<evidence type="ECO:0000256" key="3">
    <source>
        <dbReference type="ARBA" id="ARBA00023315"/>
    </source>
</evidence>
<dbReference type="eggNOG" id="ENOG502QV4M">
    <property type="taxonomic scope" value="Eukaryota"/>
</dbReference>
<name>J3KYH8_ORYBR</name>
<evidence type="ECO:0000256" key="2">
    <source>
        <dbReference type="ARBA" id="ARBA00022679"/>
    </source>
</evidence>
<evidence type="ECO:0000256" key="1">
    <source>
        <dbReference type="ARBA" id="ARBA00009861"/>
    </source>
</evidence>
<keyword evidence="2" id="KW-0808">Transferase</keyword>
<dbReference type="HOGENOM" id="CLU_079743_0_0_1"/>
<organism evidence="4">
    <name type="scientific">Oryza brachyantha</name>
    <name type="common">malo sina</name>
    <dbReference type="NCBI Taxonomy" id="4533"/>
    <lineage>
        <taxon>Eukaryota</taxon>
        <taxon>Viridiplantae</taxon>
        <taxon>Streptophyta</taxon>
        <taxon>Embryophyta</taxon>
        <taxon>Tracheophyta</taxon>
        <taxon>Spermatophyta</taxon>
        <taxon>Magnoliopsida</taxon>
        <taxon>Liliopsida</taxon>
        <taxon>Poales</taxon>
        <taxon>Poaceae</taxon>
        <taxon>BOP clade</taxon>
        <taxon>Oryzoideae</taxon>
        <taxon>Oryzeae</taxon>
        <taxon>Oryzinae</taxon>
        <taxon>Oryza</taxon>
    </lineage>
</organism>
<evidence type="ECO:0000313" key="4">
    <source>
        <dbReference type="EnsemblPlants" id="OB01G20340.1"/>
    </source>
</evidence>
<dbReference type="EnsemblPlants" id="OB01G20340.1">
    <property type="protein sequence ID" value="OB01G20340.1"/>
    <property type="gene ID" value="OB01G20340"/>
</dbReference>
<dbReference type="AlphaFoldDB" id="J3KYH8"/>
<accession>J3KYH8</accession>
<dbReference type="Proteomes" id="UP000006038">
    <property type="component" value="Chromosome 1"/>
</dbReference>
<dbReference type="InterPro" id="IPR023213">
    <property type="entry name" value="CAT-like_dom_sf"/>
</dbReference>
<dbReference type="Gramene" id="OB01G20340.1">
    <property type="protein sequence ID" value="OB01G20340.1"/>
    <property type="gene ID" value="OB01G20340"/>
</dbReference>
<reference evidence="4" key="2">
    <citation type="submission" date="2013-04" db="UniProtKB">
        <authorList>
            <consortium name="EnsemblPlants"/>
        </authorList>
    </citation>
    <scope>IDENTIFICATION</scope>
</reference>
<proteinExistence type="inferred from homology"/>